<organism evidence="2 3">
    <name type="scientific">Pandoraea communis</name>
    <dbReference type="NCBI Taxonomy" id="2508297"/>
    <lineage>
        <taxon>Bacteria</taxon>
        <taxon>Pseudomonadati</taxon>
        <taxon>Pseudomonadota</taxon>
        <taxon>Betaproteobacteria</taxon>
        <taxon>Burkholderiales</taxon>
        <taxon>Burkholderiaceae</taxon>
        <taxon>Pandoraea</taxon>
    </lineage>
</organism>
<accession>A0A5E4REH7</accession>
<evidence type="ECO:0000313" key="2">
    <source>
        <dbReference type="EMBL" id="VVD61587.1"/>
    </source>
</evidence>
<sequence>MARSSGDVKAHESIDALAALAKRREAALRAAMARMTAAARDAGEAVAERERACDTQRRVWQEALSRGGVYGQREAAGATRSVEAERMALGEAKARHGAALEQVQQAEAALRQQRERLQTNARKQEKLRELLALYRS</sequence>
<name>A0A5E4REH7_9BURK</name>
<gene>
    <name evidence="2" type="ORF">PCO31110_00129</name>
</gene>
<evidence type="ECO:0000313" key="3">
    <source>
        <dbReference type="Proteomes" id="UP000337189"/>
    </source>
</evidence>
<dbReference type="Proteomes" id="UP000337189">
    <property type="component" value="Unassembled WGS sequence"/>
</dbReference>
<keyword evidence="1" id="KW-0175">Coiled coil</keyword>
<dbReference type="AlphaFoldDB" id="A0A5E4REH7"/>
<dbReference type="EMBL" id="CABPSJ010000001">
    <property type="protein sequence ID" value="VVD61587.1"/>
    <property type="molecule type" value="Genomic_DNA"/>
</dbReference>
<protein>
    <submittedName>
        <fullName evidence="2">Uncharacterized protein</fullName>
    </submittedName>
</protein>
<dbReference type="OrthoDB" id="8942896at2"/>
<feature type="coiled-coil region" evidence="1">
    <location>
        <begin position="96"/>
        <end position="127"/>
    </location>
</feature>
<evidence type="ECO:0000256" key="1">
    <source>
        <dbReference type="SAM" id="Coils"/>
    </source>
</evidence>
<proteinExistence type="predicted"/>
<reference evidence="2 3" key="1">
    <citation type="submission" date="2019-08" db="EMBL/GenBank/DDBJ databases">
        <authorList>
            <person name="Peeters C."/>
        </authorList>
    </citation>
    <scope>NUCLEOTIDE SEQUENCE [LARGE SCALE GENOMIC DNA]</scope>
    <source>
        <strain evidence="2 3">LMG 31110</strain>
    </source>
</reference>
<dbReference type="RefSeq" id="WP_150689390.1">
    <property type="nucleotide sequence ID" value="NZ_CABPSJ010000001.1"/>
</dbReference>